<dbReference type="eggNOG" id="ENOG5032TJR">
    <property type="taxonomic scope" value="Bacteria"/>
</dbReference>
<reference evidence="1 2" key="2">
    <citation type="journal article" date="2012" name="J. Bacteriol.">
        <title>Genome Sequences of Burkholderia sp. Strains CCGE1002 and H160, Isolated from Legume Nodules in Mexico and Brazil.</title>
        <authorList>
            <person name="Ormeno-Orrillo E."/>
            <person name="Rogel M.A."/>
            <person name="Chueire L.M."/>
            <person name="Tiedje J.M."/>
            <person name="Martinez-Romero E."/>
            <person name="Hungria M."/>
        </authorList>
    </citation>
    <scope>NUCLEOTIDE SEQUENCE [LARGE SCALE GENOMIC DNA]</scope>
    <source>
        <strain evidence="1 2">CCGE1002</strain>
    </source>
</reference>
<sequence length="194" mass="20958">MEAVFNDAVHALRYAYSFNSQQYGKSLMARMYGPPGSGRGLSGIDGAGQAGFVLAEIEKIPLVQQAVLFVRYAPTSFPCSCGADCCSRQRPNKAWQAVVDWIAEHHVAALLPGCVRNVRLHRQLVRETLTGERSEYAALGKQYGVHAQTVAKHAGVIRTALVGTRAHIGEMDRALVRADELLRAAGIVGEVQAA</sequence>
<evidence type="ECO:0000313" key="2">
    <source>
        <dbReference type="Proteomes" id="UP000002190"/>
    </source>
</evidence>
<dbReference type="AlphaFoldDB" id="D5WMD2"/>
<gene>
    <name evidence="1" type="ordered locus">BC1002_6537</name>
</gene>
<accession>D5WMD2</accession>
<name>D5WMD2_PARAM</name>
<dbReference type="HOGENOM" id="CLU_105757_0_0_4"/>
<evidence type="ECO:0008006" key="3">
    <source>
        <dbReference type="Google" id="ProtNLM"/>
    </source>
</evidence>
<dbReference type="GeneID" id="301097607"/>
<evidence type="ECO:0000313" key="1">
    <source>
        <dbReference type="EMBL" id="ADG20378.1"/>
    </source>
</evidence>
<dbReference type="RefSeq" id="WP_013094165.1">
    <property type="nucleotide sequence ID" value="NC_014119.1"/>
</dbReference>
<dbReference type="Proteomes" id="UP000002190">
    <property type="component" value="Chromosome 3"/>
</dbReference>
<proteinExistence type="predicted"/>
<protein>
    <recommendedName>
        <fullName evidence="3">DNA-binding protein</fullName>
    </recommendedName>
</protein>
<organism evidence="1 2">
    <name type="scientific">Paraburkholderia atlantica</name>
    <dbReference type="NCBI Taxonomy" id="2654982"/>
    <lineage>
        <taxon>Bacteria</taxon>
        <taxon>Pseudomonadati</taxon>
        <taxon>Pseudomonadota</taxon>
        <taxon>Betaproteobacteria</taxon>
        <taxon>Burkholderiales</taxon>
        <taxon>Burkholderiaceae</taxon>
        <taxon>Paraburkholderia</taxon>
    </lineage>
</organism>
<reference evidence="2" key="1">
    <citation type="submission" date="2010-04" db="EMBL/GenBank/DDBJ databases">
        <title>Complete sequence of chromosome 3 of Burkholderia sp. CCGE1002.</title>
        <authorList>
            <consortium name="US DOE Joint Genome Institute"/>
            <person name="Lucas S."/>
            <person name="Copeland A."/>
            <person name="Lapidus A."/>
            <person name="Cheng J.-F."/>
            <person name="Bruce D."/>
            <person name="Goodwin L."/>
            <person name="Pitluck S."/>
            <person name="Chertkov O."/>
            <person name="Detter J.C."/>
            <person name="Han C."/>
            <person name="Tapia R."/>
            <person name="Land M."/>
            <person name="Hauser L."/>
            <person name="Kyrpides N."/>
            <person name="Ovchinnikova G."/>
            <person name="Martinez-Romero E."/>
            <person name="Hernandez M.A.R."/>
            <person name="Tiedje J.M."/>
            <person name="Woyke T."/>
        </authorList>
    </citation>
    <scope>NUCLEOTIDE SEQUENCE [LARGE SCALE GENOMIC DNA]</scope>
    <source>
        <strain evidence="2">CCGE1002</strain>
    </source>
</reference>
<dbReference type="EMBL" id="CP002015">
    <property type="protein sequence ID" value="ADG20378.1"/>
    <property type="molecule type" value="Genomic_DNA"/>
</dbReference>
<dbReference type="STRING" id="640511.BC1002_6537"/>
<dbReference type="KEGG" id="bge:BC1002_6537"/>